<dbReference type="Proteomes" id="UP000182635">
    <property type="component" value="Unassembled WGS sequence"/>
</dbReference>
<dbReference type="AlphaFoldDB" id="A0A1I2QJA4"/>
<dbReference type="Pfam" id="PF07997">
    <property type="entry name" value="DUF1694"/>
    <property type="match status" value="1"/>
</dbReference>
<organism evidence="1 2">
    <name type="scientific">Ligilactobacillus ruminis DSM 20403 = NBRC 102161</name>
    <dbReference type="NCBI Taxonomy" id="1423798"/>
    <lineage>
        <taxon>Bacteria</taxon>
        <taxon>Bacillati</taxon>
        <taxon>Bacillota</taxon>
        <taxon>Bacilli</taxon>
        <taxon>Lactobacillales</taxon>
        <taxon>Lactobacillaceae</taxon>
        <taxon>Ligilactobacillus</taxon>
    </lineage>
</organism>
<dbReference type="RefSeq" id="WP_014073748.1">
    <property type="nucleotide sequence ID" value="NZ_AYYL01000003.1"/>
</dbReference>
<protein>
    <submittedName>
        <fullName evidence="1">Uncharacterized protein YueI</fullName>
    </submittedName>
</protein>
<gene>
    <name evidence="1" type="ORF">SAMN02910432_00604</name>
</gene>
<accession>A0A1I2QJA4</accession>
<dbReference type="OrthoDB" id="95278at2"/>
<dbReference type="SUPFAM" id="SSF160515">
    <property type="entry name" value="YueI-like"/>
    <property type="match status" value="1"/>
</dbReference>
<evidence type="ECO:0000313" key="1">
    <source>
        <dbReference type="EMBL" id="SFG26287.1"/>
    </source>
</evidence>
<reference evidence="2" key="1">
    <citation type="submission" date="2016-10" db="EMBL/GenBank/DDBJ databases">
        <authorList>
            <person name="Varghese N."/>
            <person name="Submissions S."/>
        </authorList>
    </citation>
    <scope>NUCLEOTIDE SEQUENCE [LARGE SCALE GENOMIC DNA]</scope>
    <source>
        <strain evidence="2">DSM 20403</strain>
    </source>
</reference>
<proteinExistence type="predicted"/>
<dbReference type="InterPro" id="IPR012543">
    <property type="entry name" value="DUF1694"/>
</dbReference>
<name>A0A1I2QJA4_9LACO</name>
<dbReference type="GeneID" id="29802069"/>
<dbReference type="Gene3D" id="3.30.1330.30">
    <property type="match status" value="1"/>
</dbReference>
<sequence length="148" mass="16961">MSDELQNHMNKGMYGTPQINPDERRKYLGTFRERVDVVITFEELNNPESLLDLSQEMSIHPDFRLIINGQVDAASLSKLVKLANDHGIDFTATSDHNLPNDSTDFAVVFCDKTQAIHKEKIDIFECYPKKTENSSHPKHRSLLERLFG</sequence>
<dbReference type="EMBL" id="FOPI01000008">
    <property type="protein sequence ID" value="SFG26287.1"/>
    <property type="molecule type" value="Genomic_DNA"/>
</dbReference>
<dbReference type="PIRSF" id="PIRSF034303">
    <property type="entry name" value="DUF1694"/>
    <property type="match status" value="1"/>
</dbReference>
<dbReference type="InterPro" id="IPR029064">
    <property type="entry name" value="Ribosomal_eL30-like_sf"/>
</dbReference>
<evidence type="ECO:0000313" key="2">
    <source>
        <dbReference type="Proteomes" id="UP000182635"/>
    </source>
</evidence>